<keyword evidence="2" id="KW-1185">Reference proteome</keyword>
<protein>
    <submittedName>
        <fullName evidence="1">Uncharacterized protein</fullName>
    </submittedName>
</protein>
<dbReference type="Pfam" id="PF07949">
    <property type="entry name" value="YbbR"/>
    <property type="match status" value="1"/>
</dbReference>
<evidence type="ECO:0000313" key="2">
    <source>
        <dbReference type="Proteomes" id="UP000017429"/>
    </source>
</evidence>
<gene>
    <name evidence="1" type="ORF">N508_000174</name>
</gene>
<name>V2PXT8_9BACT</name>
<accession>V2PXT8</accession>
<dbReference type="OrthoDB" id="2111604at2"/>
<dbReference type="RefSeq" id="WP_023276189.1">
    <property type="nucleotide sequence ID" value="NZ_CP097562.1"/>
</dbReference>
<dbReference type="InterPro" id="IPR012505">
    <property type="entry name" value="YbbR"/>
</dbReference>
<reference evidence="1" key="1">
    <citation type="journal article" date="2014" name="Genome Announc.">
        <title>Draft genome sequences of the altered schaedler flora, a defined bacterial community from gnotobiotic mice.</title>
        <authorList>
            <person name="Wannemuehler M.J."/>
            <person name="Overstreet A.M."/>
            <person name="Ward D.V."/>
            <person name="Phillips G.J."/>
        </authorList>
    </citation>
    <scope>NUCLEOTIDE SEQUENCE</scope>
    <source>
        <strain evidence="1">ASF457</strain>
    </source>
</reference>
<dbReference type="KEGG" id="msch:N508_000174"/>
<sequence>MLNNKTLLKILSILIALGMWIMVVSGHEETKEMTVPVKLINVSGGKVAISDYPNVSITIKGAARLMQSLANSDVLLDIDVTVFPNGQSIRRILPADFKTPLGLEVIDVKPSELRITLDNITAKEVRVLPSTIGEVKQGYMLESITLKPNSVSVTGAKSILSKLENISTIPINLSERNENFVQNVLLKDYDGVTKIQPSSVEVRVKLKENMVEHEFINVPVECMNLKGNLMVANTPSLSYVKVRGREDIIDTFLDTVTFVTDCSNINGPGSYTGSVAYRTNLVIDILNLEPQTINIEIKER</sequence>
<dbReference type="InterPro" id="IPR053154">
    <property type="entry name" value="c-di-AMP_regulator"/>
</dbReference>
<dbReference type="PANTHER" id="PTHR37804:SF1">
    <property type="entry name" value="CDAA REGULATORY PROTEIN CDAR"/>
    <property type="match status" value="1"/>
</dbReference>
<proteinExistence type="predicted"/>
<reference evidence="1" key="3">
    <citation type="submission" date="2022-06" db="EMBL/GenBank/DDBJ databases">
        <title>Resources to Facilitate Use of the Altered Schaedler Flora (ASF) Mouse Model to Study Microbiome Function.</title>
        <authorList>
            <person name="Proctor A."/>
            <person name="Parvinroo S."/>
            <person name="Richie T."/>
            <person name="Jia X."/>
            <person name="Lee S.T.M."/>
            <person name="Karp P.D."/>
            <person name="Paley S."/>
            <person name="Kostic A.D."/>
            <person name="Pierre J.F."/>
            <person name="Wannemuehler M.J."/>
            <person name="Phillips G.J."/>
        </authorList>
    </citation>
    <scope>NUCLEOTIDE SEQUENCE</scope>
    <source>
        <strain evidence="1">ASF457</strain>
    </source>
</reference>
<organism evidence="1 2">
    <name type="scientific">Mucispirillum schaedleri ASF457</name>
    <dbReference type="NCBI Taxonomy" id="1379858"/>
    <lineage>
        <taxon>Bacteria</taxon>
        <taxon>Pseudomonadati</taxon>
        <taxon>Deferribacterota</taxon>
        <taxon>Deferribacteres</taxon>
        <taxon>Deferribacterales</taxon>
        <taxon>Mucispirillaceae</taxon>
        <taxon>Mucispirillum</taxon>
    </lineage>
</organism>
<evidence type="ECO:0000313" key="1">
    <source>
        <dbReference type="EMBL" id="USF23119.1"/>
    </source>
</evidence>
<dbReference type="eggNOG" id="COG4856">
    <property type="taxonomic scope" value="Bacteria"/>
</dbReference>
<dbReference type="PANTHER" id="PTHR37804">
    <property type="entry name" value="CDAA REGULATORY PROTEIN CDAR"/>
    <property type="match status" value="1"/>
</dbReference>
<dbReference type="Gene3D" id="2.170.120.30">
    <property type="match status" value="2"/>
</dbReference>
<dbReference type="Proteomes" id="UP000017429">
    <property type="component" value="Chromosome"/>
</dbReference>
<reference evidence="1" key="2">
    <citation type="submission" date="2022-05" db="EMBL/GenBank/DDBJ databases">
        <authorList>
            <person name="Proctor A.L."/>
            <person name="Phillips G.J."/>
            <person name="Wannemuehler M.J."/>
        </authorList>
    </citation>
    <scope>NUCLEOTIDE SEQUENCE</scope>
    <source>
        <strain evidence="1">ASF457</strain>
    </source>
</reference>
<dbReference type="Gene3D" id="2.170.120.40">
    <property type="entry name" value="YbbR-like domain"/>
    <property type="match status" value="1"/>
</dbReference>
<dbReference type="EMBL" id="CP097562">
    <property type="protein sequence ID" value="USF23119.1"/>
    <property type="molecule type" value="Genomic_DNA"/>
</dbReference>
<dbReference type="AlphaFoldDB" id="V2PXT8"/>